<feature type="compositionally biased region" description="Gly residues" evidence="1">
    <location>
        <begin position="1"/>
        <end position="12"/>
    </location>
</feature>
<name>A0A974ZRH0_9NOCA</name>
<evidence type="ECO:0000256" key="1">
    <source>
        <dbReference type="SAM" id="MobiDB-lite"/>
    </source>
</evidence>
<reference evidence="2 3" key="1">
    <citation type="journal article" date="2021" name="Microbiol. Resour. Announc.">
        <title>Complete Genome Sequences of Two Rhodococcus sp. Strains with Large and Linear Chromosomes, Isolated from Apple Rhizosphere.</title>
        <authorList>
            <person name="Benning S."/>
            <person name="Brugnone N."/>
            <person name="Siani R."/>
            <person name="Kublik S."/>
            <person name="Schloter M."/>
            <person name="Rad V."/>
        </authorList>
    </citation>
    <scope>NUCLEOTIDE SEQUENCE [LARGE SCALE GENOMIC DNA]</scope>
    <source>
        <strain evidence="2 3">R79</strain>
    </source>
</reference>
<dbReference type="Pfam" id="PF13384">
    <property type="entry name" value="HTH_23"/>
    <property type="match status" value="1"/>
</dbReference>
<proteinExistence type="predicted"/>
<feature type="region of interest" description="Disordered" evidence="1">
    <location>
        <begin position="60"/>
        <end position="93"/>
    </location>
</feature>
<dbReference type="InterPro" id="IPR009057">
    <property type="entry name" value="Homeodomain-like_sf"/>
</dbReference>
<sequence length="93" mass="10154">MAGKGTGSGKRSGVGKIKQRSGRRDLGALRDRRMRAAEMFAAGRRQVDVAVELEVSQQTASRWHRQWTEGDSEALEGAGRAGRRPASTTSRSR</sequence>
<organism evidence="2 3">
    <name type="scientific">Rhodococcus pseudokoreensis</name>
    <dbReference type="NCBI Taxonomy" id="2811421"/>
    <lineage>
        <taxon>Bacteria</taxon>
        <taxon>Bacillati</taxon>
        <taxon>Actinomycetota</taxon>
        <taxon>Actinomycetes</taxon>
        <taxon>Mycobacteriales</taxon>
        <taxon>Nocardiaceae</taxon>
        <taxon>Rhodococcus</taxon>
    </lineage>
</organism>
<accession>A0A974ZRH0</accession>
<evidence type="ECO:0000313" key="3">
    <source>
        <dbReference type="Proteomes" id="UP000662986"/>
    </source>
</evidence>
<keyword evidence="2" id="KW-0614">Plasmid</keyword>
<keyword evidence="3" id="KW-1185">Reference proteome</keyword>
<protein>
    <submittedName>
        <fullName evidence="2">Helix-turn-helix domain-containing protein</fullName>
    </submittedName>
</protein>
<gene>
    <name evidence="2" type="ORF">JWS13_01935</name>
</gene>
<feature type="region of interest" description="Disordered" evidence="1">
    <location>
        <begin position="1"/>
        <end position="30"/>
    </location>
</feature>
<evidence type="ECO:0000313" key="2">
    <source>
        <dbReference type="EMBL" id="QSE87417.1"/>
    </source>
</evidence>
<dbReference type="SUPFAM" id="SSF46689">
    <property type="entry name" value="Homeodomain-like"/>
    <property type="match status" value="1"/>
</dbReference>
<dbReference type="RefSeq" id="WP_206004122.1">
    <property type="nucleotide sequence ID" value="NZ_CP070614.1"/>
</dbReference>
<geneLocation type="plasmid" evidence="2 3">
    <name>unnamed5</name>
</geneLocation>
<reference evidence="2 3" key="2">
    <citation type="journal article" date="2022" name="Arch. Microbiol.">
        <title>Rhodococcus pseudokoreensis sp. nov. isolated from the rhizosphere of young M26 apple rootstocks.</title>
        <authorList>
            <person name="Kampfer P."/>
            <person name="Glaeser S.P."/>
            <person name="Blom J."/>
            <person name="Wolf J."/>
            <person name="Benning S."/>
            <person name="Schloter M."/>
            <person name="Neumann-Schaal M."/>
        </authorList>
    </citation>
    <scope>NUCLEOTIDE SEQUENCE [LARGE SCALE GENOMIC DNA]</scope>
    <source>
        <strain evidence="2 3">R79</strain>
    </source>
</reference>
<dbReference type="Proteomes" id="UP000662986">
    <property type="component" value="Plasmid unnamed5"/>
</dbReference>
<dbReference type="EMBL" id="CP070614">
    <property type="protein sequence ID" value="QSE87417.1"/>
    <property type="molecule type" value="Genomic_DNA"/>
</dbReference>